<accession>A0AAV4AY27</accession>
<sequence length="136" mass="14985">MFLFKQHQPLNVVLGSFWLLRSLWADARELHVQSIPLRSTHATGQAIKVIAVRYNTHGLVTTQPDVVELENAVLRNYGNSMASLTSFLDSPSLERTYDSGRVLGDGNSGGNVELLMLSLQRKTISSNSFEAPNSLA</sequence>
<evidence type="ECO:0000313" key="3">
    <source>
        <dbReference type="Proteomes" id="UP000735302"/>
    </source>
</evidence>
<proteinExistence type="predicted"/>
<dbReference type="EMBL" id="BLXT01004445">
    <property type="protein sequence ID" value="GFO12679.1"/>
    <property type="molecule type" value="Genomic_DNA"/>
</dbReference>
<feature type="signal peptide" evidence="1">
    <location>
        <begin position="1"/>
        <end position="25"/>
    </location>
</feature>
<keyword evidence="1" id="KW-0732">Signal</keyword>
<name>A0AAV4AY27_9GAST</name>
<reference evidence="2 3" key="1">
    <citation type="journal article" date="2021" name="Elife">
        <title>Chloroplast acquisition without the gene transfer in kleptoplastic sea slugs, Plakobranchus ocellatus.</title>
        <authorList>
            <person name="Maeda T."/>
            <person name="Takahashi S."/>
            <person name="Yoshida T."/>
            <person name="Shimamura S."/>
            <person name="Takaki Y."/>
            <person name="Nagai Y."/>
            <person name="Toyoda A."/>
            <person name="Suzuki Y."/>
            <person name="Arimoto A."/>
            <person name="Ishii H."/>
            <person name="Satoh N."/>
            <person name="Nishiyama T."/>
            <person name="Hasebe M."/>
            <person name="Maruyama T."/>
            <person name="Minagawa J."/>
            <person name="Obokata J."/>
            <person name="Shigenobu S."/>
        </authorList>
    </citation>
    <scope>NUCLEOTIDE SEQUENCE [LARGE SCALE GENOMIC DNA]</scope>
</reference>
<protein>
    <submittedName>
        <fullName evidence="2">Uncharacterized protein</fullName>
    </submittedName>
</protein>
<dbReference type="Proteomes" id="UP000735302">
    <property type="component" value="Unassembled WGS sequence"/>
</dbReference>
<evidence type="ECO:0000313" key="2">
    <source>
        <dbReference type="EMBL" id="GFO12679.1"/>
    </source>
</evidence>
<evidence type="ECO:0000256" key="1">
    <source>
        <dbReference type="SAM" id="SignalP"/>
    </source>
</evidence>
<feature type="chain" id="PRO_5043551141" evidence="1">
    <location>
        <begin position="26"/>
        <end position="136"/>
    </location>
</feature>
<comment type="caution">
    <text evidence="2">The sequence shown here is derived from an EMBL/GenBank/DDBJ whole genome shotgun (WGS) entry which is preliminary data.</text>
</comment>
<keyword evidence="3" id="KW-1185">Reference proteome</keyword>
<organism evidence="2 3">
    <name type="scientific">Plakobranchus ocellatus</name>
    <dbReference type="NCBI Taxonomy" id="259542"/>
    <lineage>
        <taxon>Eukaryota</taxon>
        <taxon>Metazoa</taxon>
        <taxon>Spiralia</taxon>
        <taxon>Lophotrochozoa</taxon>
        <taxon>Mollusca</taxon>
        <taxon>Gastropoda</taxon>
        <taxon>Heterobranchia</taxon>
        <taxon>Euthyneura</taxon>
        <taxon>Panpulmonata</taxon>
        <taxon>Sacoglossa</taxon>
        <taxon>Placobranchoidea</taxon>
        <taxon>Plakobranchidae</taxon>
        <taxon>Plakobranchus</taxon>
    </lineage>
</organism>
<dbReference type="AlphaFoldDB" id="A0AAV4AY27"/>
<gene>
    <name evidence="2" type="ORF">PoB_003918400</name>
</gene>